<gene>
    <name evidence="3" type="ORF">HGH91_29490</name>
</gene>
<dbReference type="Proteomes" id="UP000552864">
    <property type="component" value="Unassembled WGS sequence"/>
</dbReference>
<feature type="domain" description="DUF5107" evidence="2">
    <location>
        <begin position="48"/>
        <end position="352"/>
    </location>
</feature>
<proteinExistence type="predicted"/>
<protein>
    <submittedName>
        <fullName evidence="3">DUF5107 domain-containing protein</fullName>
    </submittedName>
</protein>
<feature type="chain" id="PRO_5032588119" evidence="1">
    <location>
        <begin position="21"/>
        <end position="958"/>
    </location>
</feature>
<evidence type="ECO:0000259" key="2">
    <source>
        <dbReference type="Pfam" id="PF17128"/>
    </source>
</evidence>
<dbReference type="Gene3D" id="1.25.40.10">
    <property type="entry name" value="Tetratricopeptide repeat domain"/>
    <property type="match status" value="3"/>
</dbReference>
<sequence length="958" mass="108430">MLLLTRRILLFALLPLFVTAQHTASIKEYKKSYKTYPFSDPDPVAGQRIYPYFRYDGFTDEPHQQDWKVVELENDYIRLMIMPEIGGKIWTAIDKQTGKSFLYENDVVKFRDIAMRGPWTSGGIESNYGIIGHTPNCATPVDYLVRKNSDGSASCFISTLDLLTRTKWTVEIRLPADKAYFATRSTWHNATPFVQPYYSWSNVGIPVGNDLQFLYPGNHYIGHDGKPGPWPVDSSHGKQLSLYAQNDFGADKSFHVLGVHSNYFGAYWQQQDAGMIRYASREDKLGKKIFLWALSDQGKIWEQLLTDKSGQYCEIQSGRLFNQNVVGSSHTPFRQTGFQPYATDSWEEYWYPFSSTGGFTDASLQGVIYAKQAGNELSVVFSPVVSLTDTLKVYDANNHLLYRHAVQLQPLQTVRYACPLPEGTRAGKIVLKDIETSPGDTAIPTALERPLERPAGFNEQGAYGLYLMGRDQLRFRDYAGGESKIRQALGIDPYFVPALTEMSFIHYRKLQYDSAFYCAKLALSIDTYDAGANYNYALAAAKLGRFYDALDGLEVAALTPSFRSAAYTVLSKLYLQKNDGEKAIAYAVKSCVDNNRNISGLLLQAVASRRSGKLEEARAACDRLLTIDPLFHFAYFEQYLQHKDEAGKATFRSQLRNELPHETYLEMAAWYGEMGLTDDARLLLDLAPAQSEILYWKAYLHQGDAEVLRCIAAADSSNATMVFPFREESVPVMQWAIAHSRDWKPTYYLALIYLFRNDSVEAMKLLQSVPASVHFAPLYALRARLYAPEDAVQRHTDLARAAQIAPKEWRYGKMLVEQLIAEKSYDKALELITTYHRRTPENYIIGMLYIRCLVLNKQYATAERALADIRVLPYEGAMEGQRLYRKVKLLLAIDAIGKQRYGIARQKIGEARLWPLHLGAGAPYPAERHEQQEDALDEIAAGSKHTVPAELQQAIEAM</sequence>
<dbReference type="SUPFAM" id="SSF48452">
    <property type="entry name" value="TPR-like"/>
    <property type="match status" value="1"/>
</dbReference>
<dbReference type="Pfam" id="PF17128">
    <property type="entry name" value="DUF5107"/>
    <property type="match status" value="1"/>
</dbReference>
<dbReference type="InterPro" id="IPR033396">
    <property type="entry name" value="DUF5107"/>
</dbReference>
<feature type="signal peptide" evidence="1">
    <location>
        <begin position="1"/>
        <end position="20"/>
    </location>
</feature>
<dbReference type="EMBL" id="JABAHZ010000012">
    <property type="protein sequence ID" value="NLR82786.1"/>
    <property type="molecule type" value="Genomic_DNA"/>
</dbReference>
<accession>A0A847SWI7</accession>
<dbReference type="InterPro" id="IPR011990">
    <property type="entry name" value="TPR-like_helical_dom_sf"/>
</dbReference>
<comment type="caution">
    <text evidence="3">The sequence shown here is derived from an EMBL/GenBank/DDBJ whole genome shotgun (WGS) entry which is preliminary data.</text>
</comment>
<keyword evidence="4" id="KW-1185">Reference proteome</keyword>
<name>A0A847SWI7_9BACT</name>
<dbReference type="AlphaFoldDB" id="A0A847SWI7"/>
<evidence type="ECO:0000313" key="3">
    <source>
        <dbReference type="EMBL" id="NLR82786.1"/>
    </source>
</evidence>
<evidence type="ECO:0000256" key="1">
    <source>
        <dbReference type="SAM" id="SignalP"/>
    </source>
</evidence>
<keyword evidence="1" id="KW-0732">Signal</keyword>
<dbReference type="RefSeq" id="WP_168742841.1">
    <property type="nucleotide sequence ID" value="NZ_JABAHZ010000012.1"/>
</dbReference>
<organism evidence="3 4">
    <name type="scientific">Chitinophaga eiseniae</name>
    <dbReference type="NCBI Taxonomy" id="634771"/>
    <lineage>
        <taxon>Bacteria</taxon>
        <taxon>Pseudomonadati</taxon>
        <taxon>Bacteroidota</taxon>
        <taxon>Chitinophagia</taxon>
        <taxon>Chitinophagales</taxon>
        <taxon>Chitinophagaceae</taxon>
        <taxon>Chitinophaga</taxon>
    </lineage>
</organism>
<evidence type="ECO:0000313" key="4">
    <source>
        <dbReference type="Proteomes" id="UP000552864"/>
    </source>
</evidence>
<reference evidence="3 4" key="1">
    <citation type="submission" date="2020-04" db="EMBL/GenBank/DDBJ databases">
        <authorList>
            <person name="Yin C."/>
        </authorList>
    </citation>
    <scope>NUCLEOTIDE SEQUENCE [LARGE SCALE GENOMIC DNA]</scope>
    <source>
        <strain evidence="3 4">Ak56</strain>
    </source>
</reference>